<comment type="caution">
    <text evidence="10">The sequence shown here is derived from an EMBL/GenBank/DDBJ whole genome shotgun (WGS) entry which is preliminary data.</text>
</comment>
<keyword evidence="6 8" id="KW-1133">Transmembrane helix</keyword>
<feature type="transmembrane region" description="Helical" evidence="8">
    <location>
        <begin position="65"/>
        <end position="86"/>
    </location>
</feature>
<sequence length="547" mass="57023">MTRLTTPQRRLTEAPSLGVLNLVLWLFCLVVIVAPLTLVVLYGMLSGRLGELATGDVAQATWNSITSAVLSGALAVLMALVFVLLIEHTDLPGRGALRLLALSPMLVPPFIGAISWTGLFGPAGLINRALEERLGGPLWEIYGADGVIFLLALHSYPVAYLVIAAALARIPAELEQAARASGARTGRMLRDVTLPLLRPAMLSSFVLVAVSNLADFGIPSLIGTPAGYETLATVAYRFVRSGTVENPVELAACIGLVLLLLVAVGMFGVNRLSRRGIQVRATSSIPEPIALRRRGLWSALTAAAVSALTVLPLLALCLQALLPAPGVALTWQNITLQNFTTVLESSWTITGAQTSTMLAVGAALISGILGTAIGTVLTRTRLPGRQGLRAVSMAPLAVPGIIVAVGWLLAAPYIGLYNSLWLILCAYVMSFVALVVQTVEAPLRTTSAALEEAARISGAGPLRAFRDVSVRLALPAAGAGALLVLLTAVRELTISALLLPPGAQTLGVAIFNLQQQGAYGNAAALSVLVTVLGLAALGLIGRRLRAG</sequence>
<evidence type="ECO:0000256" key="4">
    <source>
        <dbReference type="ARBA" id="ARBA00022519"/>
    </source>
</evidence>
<dbReference type="Pfam" id="PF00528">
    <property type="entry name" value="BPD_transp_1"/>
    <property type="match status" value="2"/>
</dbReference>
<dbReference type="InterPro" id="IPR035906">
    <property type="entry name" value="MetI-like_sf"/>
</dbReference>
<feature type="transmembrane region" description="Helical" evidence="8">
    <location>
        <begin position="472"/>
        <end position="498"/>
    </location>
</feature>
<feature type="domain" description="ABC transmembrane type-1" evidence="9">
    <location>
        <begin position="352"/>
        <end position="540"/>
    </location>
</feature>
<feature type="transmembrane region" description="Helical" evidence="8">
    <location>
        <begin position="296"/>
        <end position="322"/>
    </location>
</feature>
<keyword evidence="2 8" id="KW-0813">Transport</keyword>
<dbReference type="Gene3D" id="1.10.3720.10">
    <property type="entry name" value="MetI-like"/>
    <property type="match status" value="2"/>
</dbReference>
<gene>
    <name evidence="10" type="ORF">RIL96_03345</name>
</gene>
<comment type="similarity">
    <text evidence="8">Belongs to the binding-protein-dependent transport system permease family.</text>
</comment>
<evidence type="ECO:0000256" key="7">
    <source>
        <dbReference type="ARBA" id="ARBA00023136"/>
    </source>
</evidence>
<dbReference type="PANTHER" id="PTHR43357:SF4">
    <property type="entry name" value="INNER MEMBRANE ABC TRANSPORTER PERMEASE PROTEIN YDCV"/>
    <property type="match status" value="1"/>
</dbReference>
<dbReference type="SUPFAM" id="SSF161098">
    <property type="entry name" value="MetI-like"/>
    <property type="match status" value="2"/>
</dbReference>
<keyword evidence="4" id="KW-0997">Cell inner membrane</keyword>
<keyword evidence="7 8" id="KW-0472">Membrane</keyword>
<reference evidence="10 11" key="1">
    <citation type="submission" date="2023-09" db="EMBL/GenBank/DDBJ databases">
        <title>Description of three actinobacteria isolated from air of manufacturing shop in a pharmaceutical factory.</title>
        <authorList>
            <person name="Zhang D.-F."/>
        </authorList>
    </citation>
    <scope>NUCLEOTIDE SEQUENCE [LARGE SCALE GENOMIC DNA]</scope>
    <source>
        <strain evidence="10 11">LY-0111</strain>
    </source>
</reference>
<feature type="transmembrane region" description="Helical" evidence="8">
    <location>
        <begin position="357"/>
        <end position="378"/>
    </location>
</feature>
<dbReference type="Proteomes" id="UP001251870">
    <property type="component" value="Unassembled WGS sequence"/>
</dbReference>
<evidence type="ECO:0000256" key="5">
    <source>
        <dbReference type="ARBA" id="ARBA00022692"/>
    </source>
</evidence>
<evidence type="ECO:0000256" key="2">
    <source>
        <dbReference type="ARBA" id="ARBA00022448"/>
    </source>
</evidence>
<feature type="transmembrane region" description="Helical" evidence="8">
    <location>
        <begin position="106"/>
        <end position="126"/>
    </location>
</feature>
<evidence type="ECO:0000313" key="10">
    <source>
        <dbReference type="EMBL" id="MDR8018598.1"/>
    </source>
</evidence>
<feature type="transmembrane region" description="Helical" evidence="8">
    <location>
        <begin position="416"/>
        <end position="436"/>
    </location>
</feature>
<keyword evidence="5 8" id="KW-0812">Transmembrane</keyword>
<comment type="subcellular location">
    <subcellularLocation>
        <location evidence="1">Cell inner membrane</location>
        <topology evidence="1">Multi-pass membrane protein</topology>
    </subcellularLocation>
    <subcellularLocation>
        <location evidence="8">Cell membrane</location>
        <topology evidence="8">Multi-pass membrane protein</topology>
    </subcellularLocation>
</comment>
<keyword evidence="3" id="KW-1003">Cell membrane</keyword>
<dbReference type="InterPro" id="IPR000515">
    <property type="entry name" value="MetI-like"/>
</dbReference>
<feature type="transmembrane region" description="Helical" evidence="8">
    <location>
        <begin position="248"/>
        <end position="269"/>
    </location>
</feature>
<accession>A0ABU2DQ15</accession>
<dbReference type="RefSeq" id="WP_310547584.1">
    <property type="nucleotide sequence ID" value="NZ_JAVKGR010000002.1"/>
</dbReference>
<dbReference type="PANTHER" id="PTHR43357">
    <property type="entry name" value="INNER MEMBRANE ABC TRANSPORTER PERMEASE PROTEIN YDCV"/>
    <property type="match status" value="1"/>
</dbReference>
<dbReference type="PROSITE" id="PS50928">
    <property type="entry name" value="ABC_TM1"/>
    <property type="match status" value="2"/>
</dbReference>
<evidence type="ECO:0000313" key="11">
    <source>
        <dbReference type="Proteomes" id="UP001251870"/>
    </source>
</evidence>
<evidence type="ECO:0000256" key="6">
    <source>
        <dbReference type="ARBA" id="ARBA00022989"/>
    </source>
</evidence>
<feature type="domain" description="ABC transmembrane type-1" evidence="9">
    <location>
        <begin position="61"/>
        <end position="269"/>
    </location>
</feature>
<proteinExistence type="inferred from homology"/>
<feature type="transmembrane region" description="Helical" evidence="8">
    <location>
        <begin position="390"/>
        <end position="410"/>
    </location>
</feature>
<dbReference type="CDD" id="cd06261">
    <property type="entry name" value="TM_PBP2"/>
    <property type="match status" value="2"/>
</dbReference>
<feature type="transmembrane region" description="Helical" evidence="8">
    <location>
        <begin position="20"/>
        <end position="45"/>
    </location>
</feature>
<evidence type="ECO:0000256" key="1">
    <source>
        <dbReference type="ARBA" id="ARBA00004429"/>
    </source>
</evidence>
<protein>
    <submittedName>
        <fullName evidence="10">Iron ABC transporter permease</fullName>
    </submittedName>
</protein>
<dbReference type="EMBL" id="JAVKGR010000002">
    <property type="protein sequence ID" value="MDR8018598.1"/>
    <property type="molecule type" value="Genomic_DNA"/>
</dbReference>
<name>A0ABU2DQ15_9MICC</name>
<evidence type="ECO:0000256" key="3">
    <source>
        <dbReference type="ARBA" id="ARBA00022475"/>
    </source>
</evidence>
<feature type="transmembrane region" description="Helical" evidence="8">
    <location>
        <begin position="518"/>
        <end position="540"/>
    </location>
</feature>
<evidence type="ECO:0000256" key="8">
    <source>
        <dbReference type="RuleBase" id="RU363032"/>
    </source>
</evidence>
<keyword evidence="11" id="KW-1185">Reference proteome</keyword>
<organism evidence="10 11">
    <name type="scientific">Nesterenkonia aerolata</name>
    <dbReference type="NCBI Taxonomy" id="3074079"/>
    <lineage>
        <taxon>Bacteria</taxon>
        <taxon>Bacillati</taxon>
        <taxon>Actinomycetota</taxon>
        <taxon>Actinomycetes</taxon>
        <taxon>Micrococcales</taxon>
        <taxon>Micrococcaceae</taxon>
        <taxon>Nesterenkonia</taxon>
    </lineage>
</organism>
<evidence type="ECO:0000259" key="9">
    <source>
        <dbReference type="PROSITE" id="PS50928"/>
    </source>
</evidence>
<feature type="transmembrane region" description="Helical" evidence="8">
    <location>
        <begin position="192"/>
        <end position="214"/>
    </location>
</feature>
<feature type="transmembrane region" description="Helical" evidence="8">
    <location>
        <begin position="146"/>
        <end position="171"/>
    </location>
</feature>